<evidence type="ECO:0000313" key="2">
    <source>
        <dbReference type="Proteomes" id="UP000834106"/>
    </source>
</evidence>
<dbReference type="AlphaFoldDB" id="A0AAD2AED9"/>
<dbReference type="EMBL" id="OU503057">
    <property type="protein sequence ID" value="CAI9786139.1"/>
    <property type="molecule type" value="Genomic_DNA"/>
</dbReference>
<proteinExistence type="predicted"/>
<gene>
    <name evidence="1" type="ORF">FPE_LOCUS33569</name>
</gene>
<dbReference type="Proteomes" id="UP000834106">
    <property type="component" value="Chromosome 22"/>
</dbReference>
<name>A0AAD2AED9_9LAMI</name>
<organism evidence="1 2">
    <name type="scientific">Fraxinus pennsylvanica</name>
    <dbReference type="NCBI Taxonomy" id="56036"/>
    <lineage>
        <taxon>Eukaryota</taxon>
        <taxon>Viridiplantae</taxon>
        <taxon>Streptophyta</taxon>
        <taxon>Embryophyta</taxon>
        <taxon>Tracheophyta</taxon>
        <taxon>Spermatophyta</taxon>
        <taxon>Magnoliopsida</taxon>
        <taxon>eudicotyledons</taxon>
        <taxon>Gunneridae</taxon>
        <taxon>Pentapetalae</taxon>
        <taxon>asterids</taxon>
        <taxon>lamiids</taxon>
        <taxon>Lamiales</taxon>
        <taxon>Oleaceae</taxon>
        <taxon>Oleeae</taxon>
        <taxon>Fraxinus</taxon>
    </lineage>
</organism>
<sequence>MWSMVPCRSKKSLRTESPMNIQEILKTKLETIKEEPEIINEENGALAKHRSMSKKVMKKIHLKVKMGHLFTSQTSLKESYLLFMTGIASKGGLSGLSRNIT</sequence>
<reference evidence="1" key="1">
    <citation type="submission" date="2023-05" db="EMBL/GenBank/DDBJ databases">
        <authorList>
            <person name="Huff M."/>
        </authorList>
    </citation>
    <scope>NUCLEOTIDE SEQUENCE</scope>
</reference>
<accession>A0AAD2AED9</accession>
<keyword evidence="2" id="KW-1185">Reference proteome</keyword>
<evidence type="ECO:0000313" key="1">
    <source>
        <dbReference type="EMBL" id="CAI9786139.1"/>
    </source>
</evidence>
<protein>
    <submittedName>
        <fullName evidence="1">Uncharacterized protein</fullName>
    </submittedName>
</protein>